<keyword evidence="4" id="KW-0175">Coiled coil</keyword>
<dbReference type="PANTHER" id="PTHR31306">
    <property type="entry name" value="ALPHA-1,6-MANNOSYLTRANSFERASE MNN11-RELATED"/>
    <property type="match status" value="1"/>
</dbReference>
<dbReference type="OrthoDB" id="407658at2759"/>
<dbReference type="AlphaFoldDB" id="A0A4U0XYS6"/>
<evidence type="ECO:0000256" key="2">
    <source>
        <dbReference type="ARBA" id="ARBA00022676"/>
    </source>
</evidence>
<name>A0A4U0XYS6_9PEZI</name>
<organism evidence="6 7">
    <name type="scientific">Cryomyces minteri</name>
    <dbReference type="NCBI Taxonomy" id="331657"/>
    <lineage>
        <taxon>Eukaryota</taxon>
        <taxon>Fungi</taxon>
        <taxon>Dikarya</taxon>
        <taxon>Ascomycota</taxon>
        <taxon>Pezizomycotina</taxon>
        <taxon>Dothideomycetes</taxon>
        <taxon>Dothideomycetes incertae sedis</taxon>
        <taxon>Cryomyces</taxon>
    </lineage>
</organism>
<dbReference type="InterPro" id="IPR008630">
    <property type="entry name" value="Glyco_trans_34"/>
</dbReference>
<evidence type="ECO:0000256" key="5">
    <source>
        <dbReference type="SAM" id="MobiDB-lite"/>
    </source>
</evidence>
<dbReference type="Proteomes" id="UP000308768">
    <property type="component" value="Unassembled WGS sequence"/>
</dbReference>
<feature type="coiled-coil region" evidence="4">
    <location>
        <begin position="466"/>
        <end position="493"/>
    </location>
</feature>
<proteinExistence type="inferred from homology"/>
<keyword evidence="3" id="KW-0808">Transferase</keyword>
<dbReference type="GO" id="GO:0006487">
    <property type="term" value="P:protein N-linked glycosylation"/>
    <property type="evidence" value="ECO:0007669"/>
    <property type="project" value="TreeGrafter"/>
</dbReference>
<dbReference type="STRING" id="331657.A0A4U0XYS6"/>
<sequence>MLERNMSPLPAWLGHGRSVGLASNGRLKIVFLALVCVVLGYTVTSLLSPQEYAFDLNDGLSPPNPIQKHPSYGHKSSNTVVGSGVHEGTYEVNHSADSTETKSSGKLKDLHDSIVDKLSSWDPWREKPESTLNTTTSSYNDVLDAQPGNITQPTDQLVDPGSSFAGERQRIGKCTVIFGDNRVYERALRTHEIHNKMHGYPLHILRQNILEDVWTKPAYILSLILRELAKPEAERLRWLLWVDADTILLNPYIPVEIFLPPSPAFDDVHLMVSHDWNGLNNGVFPIRVHRWSVELLSAIVAFRHYLPDENLVFRDQSAMEFLLRQRKFKIHTVEAPQRWFNAYQGEHNETLAPFQVRRGDFLVHFAGVGDRNERMTYWLERAEQHLPDWEIETQHTSYPSEVREFWGEQGGIRASLQYKLDAARAEAYEILDQTKGRMKDYGERLTDPEREAVRKQEQVLEVALISEDTKDDLEKIEQVVKEYETAARPLNEQAEKANKILMKEAHDAIFSADNTVLSHSDLPDSETNLIQEKVDILKELILQQPWHKEEVHTAIGELRTAHTQLNGKLDKLEALRKEVEEAERMQEMARKAKEEEEKEKAADAKKLEEEQKKATQEEEERKAKLEEEEKKAKLDEEAKKAVEDELFKEEMRKASEAIDAQSVSHIVATL</sequence>
<dbReference type="Pfam" id="PF05637">
    <property type="entry name" value="Glyco_transf_34"/>
    <property type="match status" value="1"/>
</dbReference>
<protein>
    <recommendedName>
        <fullName evidence="8">Glycosyltransferase family 34 protein</fullName>
    </recommendedName>
</protein>
<dbReference type="PANTHER" id="PTHR31306:SF8">
    <property type="entry name" value="GLYCOSYLTRANSFERASE FAMILY 34 PROTEIN"/>
    <property type="match status" value="1"/>
</dbReference>
<evidence type="ECO:0000256" key="1">
    <source>
        <dbReference type="ARBA" id="ARBA00005664"/>
    </source>
</evidence>
<keyword evidence="2" id="KW-0328">Glycosyltransferase</keyword>
<evidence type="ECO:0000313" key="7">
    <source>
        <dbReference type="Proteomes" id="UP000308768"/>
    </source>
</evidence>
<reference evidence="6 7" key="1">
    <citation type="submission" date="2017-03" db="EMBL/GenBank/DDBJ databases">
        <title>Genomes of endolithic fungi from Antarctica.</title>
        <authorList>
            <person name="Coleine C."/>
            <person name="Masonjones S."/>
            <person name="Stajich J.E."/>
        </authorList>
    </citation>
    <scope>NUCLEOTIDE SEQUENCE [LARGE SCALE GENOMIC DNA]</scope>
    <source>
        <strain evidence="6 7">CCFEE 5187</strain>
    </source>
</reference>
<comment type="similarity">
    <text evidence="1">Belongs to the glycosyltransferase 34 family.</text>
</comment>
<dbReference type="SUPFAM" id="SSF53448">
    <property type="entry name" value="Nucleotide-diphospho-sugar transferases"/>
    <property type="match status" value="1"/>
</dbReference>
<dbReference type="InterPro" id="IPR029044">
    <property type="entry name" value="Nucleotide-diphossugar_trans"/>
</dbReference>
<evidence type="ECO:0000256" key="4">
    <source>
        <dbReference type="SAM" id="Coils"/>
    </source>
</evidence>
<accession>A0A4U0XYS6</accession>
<evidence type="ECO:0000256" key="3">
    <source>
        <dbReference type="ARBA" id="ARBA00022679"/>
    </source>
</evidence>
<gene>
    <name evidence="6" type="ORF">B0A49_03648</name>
</gene>
<dbReference type="Gene3D" id="3.90.550.10">
    <property type="entry name" value="Spore Coat Polysaccharide Biosynthesis Protein SpsA, Chain A"/>
    <property type="match status" value="1"/>
</dbReference>
<dbReference type="GO" id="GO:0000139">
    <property type="term" value="C:Golgi membrane"/>
    <property type="evidence" value="ECO:0007669"/>
    <property type="project" value="TreeGrafter"/>
</dbReference>
<evidence type="ECO:0008006" key="8">
    <source>
        <dbReference type="Google" id="ProtNLM"/>
    </source>
</evidence>
<keyword evidence="7" id="KW-1185">Reference proteome</keyword>
<evidence type="ECO:0000313" key="6">
    <source>
        <dbReference type="EMBL" id="TKA80335.1"/>
    </source>
</evidence>
<dbReference type="GO" id="GO:0016757">
    <property type="term" value="F:glycosyltransferase activity"/>
    <property type="evidence" value="ECO:0007669"/>
    <property type="project" value="UniProtKB-KW"/>
</dbReference>
<feature type="region of interest" description="Disordered" evidence="5">
    <location>
        <begin position="586"/>
        <end position="640"/>
    </location>
</feature>
<dbReference type="FunFam" id="3.90.550.10:FF:000237">
    <property type="entry name" value="WGS project CABT00000000 data, contig 2.1"/>
    <property type="match status" value="1"/>
</dbReference>
<dbReference type="EMBL" id="NAJN01000062">
    <property type="protein sequence ID" value="TKA80335.1"/>
    <property type="molecule type" value="Genomic_DNA"/>
</dbReference>
<comment type="caution">
    <text evidence="6">The sequence shown here is derived from an EMBL/GenBank/DDBJ whole genome shotgun (WGS) entry which is preliminary data.</text>
</comment>